<dbReference type="EMBL" id="KZ505776">
    <property type="protein sequence ID" value="PKU45157.1"/>
    <property type="molecule type" value="Genomic_DNA"/>
</dbReference>
<evidence type="ECO:0000313" key="3">
    <source>
        <dbReference type="Proteomes" id="UP000233556"/>
    </source>
</evidence>
<reference evidence="3" key="1">
    <citation type="submission" date="2017-11" db="EMBL/GenBank/DDBJ databases">
        <authorList>
            <person name="Lima N.C."/>
            <person name="Parody-Merino A.M."/>
            <person name="Battley P.F."/>
            <person name="Fidler A.E."/>
            <person name="Prosdocimi F."/>
        </authorList>
    </citation>
    <scope>NUCLEOTIDE SEQUENCE [LARGE SCALE GENOMIC DNA]</scope>
</reference>
<feature type="region of interest" description="Disordered" evidence="1">
    <location>
        <begin position="37"/>
        <end position="100"/>
    </location>
</feature>
<feature type="compositionally biased region" description="Basic residues" evidence="1">
    <location>
        <begin position="39"/>
        <end position="49"/>
    </location>
</feature>
<feature type="compositionally biased region" description="Basic and acidic residues" evidence="1">
    <location>
        <begin position="78"/>
        <end position="93"/>
    </location>
</feature>
<name>A0A2I0UGI6_LIMLA</name>
<proteinExistence type="predicted"/>
<feature type="region of interest" description="Disordered" evidence="1">
    <location>
        <begin position="125"/>
        <end position="168"/>
    </location>
</feature>
<reference evidence="3" key="2">
    <citation type="submission" date="2017-12" db="EMBL/GenBank/DDBJ databases">
        <title>Genome sequence of the Bar-tailed Godwit (Limosa lapponica baueri).</title>
        <authorList>
            <person name="Lima N.C.B."/>
            <person name="Parody-Merino A.M."/>
            <person name="Battley P.F."/>
            <person name="Fidler A.E."/>
            <person name="Prosdocimi F."/>
        </authorList>
    </citation>
    <scope>NUCLEOTIDE SEQUENCE [LARGE SCALE GENOMIC DNA]</scope>
</reference>
<evidence type="ECO:0000313" key="2">
    <source>
        <dbReference type="EMBL" id="PKU45157.1"/>
    </source>
</evidence>
<protein>
    <submittedName>
        <fullName evidence="2">Uncharacterized protein</fullName>
    </submittedName>
</protein>
<keyword evidence="3" id="KW-1185">Reference proteome</keyword>
<evidence type="ECO:0000256" key="1">
    <source>
        <dbReference type="SAM" id="MobiDB-lite"/>
    </source>
</evidence>
<dbReference type="Proteomes" id="UP000233556">
    <property type="component" value="Unassembled WGS sequence"/>
</dbReference>
<accession>A0A2I0UGI6</accession>
<dbReference type="AlphaFoldDB" id="A0A2I0UGI6"/>
<gene>
    <name evidence="2" type="ORF">llap_4527</name>
</gene>
<feature type="compositionally biased region" description="Basic residues" evidence="1">
    <location>
        <begin position="60"/>
        <end position="77"/>
    </location>
</feature>
<organism evidence="2 3">
    <name type="scientific">Limosa lapponica baueri</name>
    <dbReference type="NCBI Taxonomy" id="1758121"/>
    <lineage>
        <taxon>Eukaryota</taxon>
        <taxon>Metazoa</taxon>
        <taxon>Chordata</taxon>
        <taxon>Craniata</taxon>
        <taxon>Vertebrata</taxon>
        <taxon>Euteleostomi</taxon>
        <taxon>Archelosauria</taxon>
        <taxon>Archosauria</taxon>
        <taxon>Dinosauria</taxon>
        <taxon>Saurischia</taxon>
        <taxon>Theropoda</taxon>
        <taxon>Coelurosauria</taxon>
        <taxon>Aves</taxon>
        <taxon>Neognathae</taxon>
        <taxon>Neoaves</taxon>
        <taxon>Charadriiformes</taxon>
        <taxon>Scolopacidae</taxon>
        <taxon>Limosa</taxon>
    </lineage>
</organism>
<sequence>MLNNKHKMVTVRIGFEYVLTLVKLTYVAVMKAVDQTQKLGRRERKRALSRWHGETTMKKNNQKNKKKKERKKEKRKRKEIEKKKETFEAKELKPNSNVSKNLRRPWWTSDRHCFSYDSQTVITVQGRHGDKKHQAKTKPYDRHQSIEATAPRKQAPSSHRNWHTTETEGDPFCMTIPQTLNQGRCSRTMFSQIYCLGRLNV</sequence>